<reference evidence="1" key="1">
    <citation type="submission" date="2019-10" db="EMBL/GenBank/DDBJ databases">
        <authorList>
            <consortium name="DOE Joint Genome Institute"/>
            <person name="Kuo A."/>
            <person name="Miyauchi S."/>
            <person name="Kiss E."/>
            <person name="Drula E."/>
            <person name="Kohler A."/>
            <person name="Sanchez-Garcia M."/>
            <person name="Andreopoulos B."/>
            <person name="Barry K.W."/>
            <person name="Bonito G."/>
            <person name="Buee M."/>
            <person name="Carver A."/>
            <person name="Chen C."/>
            <person name="Cichocki N."/>
            <person name="Clum A."/>
            <person name="Culley D."/>
            <person name="Crous P.W."/>
            <person name="Fauchery L."/>
            <person name="Girlanda M."/>
            <person name="Hayes R."/>
            <person name="Keri Z."/>
            <person name="LaButti K."/>
            <person name="Lipzen A."/>
            <person name="Lombard V."/>
            <person name="Magnuson J."/>
            <person name="Maillard F."/>
            <person name="Morin E."/>
            <person name="Murat C."/>
            <person name="Nolan M."/>
            <person name="Ohm R."/>
            <person name="Pangilinan J."/>
            <person name="Pereira M."/>
            <person name="Perotto S."/>
            <person name="Peter M."/>
            <person name="Riley R."/>
            <person name="Sitrit Y."/>
            <person name="Stielow B."/>
            <person name="Szollosi G."/>
            <person name="Zifcakova L."/>
            <person name="Stursova M."/>
            <person name="Spatafora J.W."/>
            <person name="Tedersoo L."/>
            <person name="Vaario L.-M."/>
            <person name="Yamada A."/>
            <person name="Yan M."/>
            <person name="Wang P."/>
            <person name="Xu J."/>
            <person name="Bruns T."/>
            <person name="Baldrian P."/>
            <person name="Vilgalys R."/>
            <person name="Henrissat B."/>
            <person name="Grigoriev I.V."/>
            <person name="Hibbett D."/>
            <person name="Nagy L.G."/>
            <person name="Martin F.M."/>
        </authorList>
    </citation>
    <scope>NUCLEOTIDE SEQUENCE</scope>
    <source>
        <strain evidence="1">BED1</strain>
    </source>
</reference>
<reference evidence="1" key="2">
    <citation type="journal article" date="2020" name="Nat. Commun.">
        <title>Large-scale genome sequencing of mycorrhizal fungi provides insights into the early evolution of symbiotic traits.</title>
        <authorList>
            <person name="Miyauchi S."/>
            <person name="Kiss E."/>
            <person name="Kuo A."/>
            <person name="Drula E."/>
            <person name="Kohler A."/>
            <person name="Sanchez-Garcia M."/>
            <person name="Morin E."/>
            <person name="Andreopoulos B."/>
            <person name="Barry K.W."/>
            <person name="Bonito G."/>
            <person name="Buee M."/>
            <person name="Carver A."/>
            <person name="Chen C."/>
            <person name="Cichocki N."/>
            <person name="Clum A."/>
            <person name="Culley D."/>
            <person name="Crous P.W."/>
            <person name="Fauchery L."/>
            <person name="Girlanda M."/>
            <person name="Hayes R.D."/>
            <person name="Keri Z."/>
            <person name="LaButti K."/>
            <person name="Lipzen A."/>
            <person name="Lombard V."/>
            <person name="Magnuson J."/>
            <person name="Maillard F."/>
            <person name="Murat C."/>
            <person name="Nolan M."/>
            <person name="Ohm R.A."/>
            <person name="Pangilinan J."/>
            <person name="Pereira M.F."/>
            <person name="Perotto S."/>
            <person name="Peter M."/>
            <person name="Pfister S."/>
            <person name="Riley R."/>
            <person name="Sitrit Y."/>
            <person name="Stielow J.B."/>
            <person name="Szollosi G."/>
            <person name="Zifcakova L."/>
            <person name="Stursova M."/>
            <person name="Spatafora J.W."/>
            <person name="Tedersoo L."/>
            <person name="Vaario L.M."/>
            <person name="Yamada A."/>
            <person name="Yan M."/>
            <person name="Wang P."/>
            <person name="Xu J."/>
            <person name="Bruns T."/>
            <person name="Baldrian P."/>
            <person name="Vilgalys R."/>
            <person name="Dunand C."/>
            <person name="Henrissat B."/>
            <person name="Grigoriev I.V."/>
            <person name="Hibbett D."/>
            <person name="Nagy L.G."/>
            <person name="Martin F.M."/>
        </authorList>
    </citation>
    <scope>NUCLEOTIDE SEQUENCE</scope>
    <source>
        <strain evidence="1">BED1</strain>
    </source>
</reference>
<evidence type="ECO:0000313" key="1">
    <source>
        <dbReference type="EMBL" id="KAF8447817.1"/>
    </source>
</evidence>
<proteinExistence type="predicted"/>
<organism evidence="1 2">
    <name type="scientific">Boletus edulis BED1</name>
    <dbReference type="NCBI Taxonomy" id="1328754"/>
    <lineage>
        <taxon>Eukaryota</taxon>
        <taxon>Fungi</taxon>
        <taxon>Dikarya</taxon>
        <taxon>Basidiomycota</taxon>
        <taxon>Agaricomycotina</taxon>
        <taxon>Agaricomycetes</taxon>
        <taxon>Agaricomycetidae</taxon>
        <taxon>Boletales</taxon>
        <taxon>Boletineae</taxon>
        <taxon>Boletaceae</taxon>
        <taxon>Boletoideae</taxon>
        <taxon>Boletus</taxon>
    </lineage>
</organism>
<name>A0AAD4C4A0_BOLED</name>
<gene>
    <name evidence="1" type="ORF">L210DRAFT_3527249</name>
</gene>
<keyword evidence="2" id="KW-1185">Reference proteome</keyword>
<comment type="caution">
    <text evidence="1">The sequence shown here is derived from an EMBL/GenBank/DDBJ whole genome shotgun (WGS) entry which is preliminary data.</text>
</comment>
<dbReference type="Proteomes" id="UP001194468">
    <property type="component" value="Unassembled WGS sequence"/>
</dbReference>
<sequence length="182" mass="20618">MLELPGWLHHSMSTANSTPLDQSPRPFTSALTLFPLLCLDCLPHGTVPSLYPGCKTTLEFTAFSPSLRVLSTARIISAIPFMMSERPRRRPRPLVSVLKQLSASHGPNMVIESLSNVSVDYEHALRHVYKSLSGEQKIRETWVKILGIKAWRREMFLVALEAALVRRGWIERWAVQVRVTTE</sequence>
<dbReference type="EMBL" id="WHUW01000004">
    <property type="protein sequence ID" value="KAF8447817.1"/>
    <property type="molecule type" value="Genomic_DNA"/>
</dbReference>
<protein>
    <submittedName>
        <fullName evidence="1">Uncharacterized protein</fullName>
    </submittedName>
</protein>
<evidence type="ECO:0000313" key="2">
    <source>
        <dbReference type="Proteomes" id="UP001194468"/>
    </source>
</evidence>
<dbReference type="AlphaFoldDB" id="A0AAD4C4A0"/>
<accession>A0AAD4C4A0</accession>